<dbReference type="InterPro" id="IPR001387">
    <property type="entry name" value="Cro/C1-type_HTH"/>
</dbReference>
<dbReference type="EMBL" id="CAEZYR010000041">
    <property type="protein sequence ID" value="CAB4742893.1"/>
    <property type="molecule type" value="Genomic_DNA"/>
</dbReference>
<name>A0A6J6ZC63_9ZZZZ</name>
<protein>
    <submittedName>
        <fullName evidence="3">Unannotated protein</fullName>
    </submittedName>
</protein>
<dbReference type="InterPro" id="IPR010982">
    <property type="entry name" value="Lambda_DNA-bd_dom_sf"/>
</dbReference>
<feature type="domain" description="HTH cro/C1-type" evidence="1">
    <location>
        <begin position="6"/>
        <end position="49"/>
    </location>
</feature>
<dbReference type="SMART" id="SM00530">
    <property type="entry name" value="HTH_XRE"/>
    <property type="match status" value="1"/>
</dbReference>
<evidence type="ECO:0000313" key="4">
    <source>
        <dbReference type="EMBL" id="CAB4923860.1"/>
    </source>
</evidence>
<dbReference type="Gene3D" id="1.10.260.40">
    <property type="entry name" value="lambda repressor-like DNA-binding domains"/>
    <property type="match status" value="1"/>
</dbReference>
<proteinExistence type="predicted"/>
<sequence>MGAELLERVRLEAGLSQEVLAARAGTSRSTLSAYEHGRKSPTLSTVDRLFDRAGFDLSAEPRVHFVEHARRRGRPVFVPDRLWRLSLTESFATVVLPRSLNWSRPGAVFVLAEQRARARCYEVVLREGMPDDLRAYVDGALLVDLWSELVLPRELRTLWQPLIDDVVR</sequence>
<dbReference type="GO" id="GO:0003677">
    <property type="term" value="F:DNA binding"/>
    <property type="evidence" value="ECO:0007669"/>
    <property type="project" value="InterPro"/>
</dbReference>
<dbReference type="PROSITE" id="PS50943">
    <property type="entry name" value="HTH_CROC1"/>
    <property type="match status" value="1"/>
</dbReference>
<reference evidence="3" key="1">
    <citation type="submission" date="2020-05" db="EMBL/GenBank/DDBJ databases">
        <authorList>
            <person name="Chiriac C."/>
            <person name="Salcher M."/>
            <person name="Ghai R."/>
            <person name="Kavagutti S V."/>
        </authorList>
    </citation>
    <scope>NUCLEOTIDE SEQUENCE</scope>
</reference>
<dbReference type="SUPFAM" id="SSF47413">
    <property type="entry name" value="lambda repressor-like DNA-binding domains"/>
    <property type="match status" value="1"/>
</dbReference>
<dbReference type="AlphaFoldDB" id="A0A6J6ZC63"/>
<dbReference type="EMBL" id="CAFBMH010000103">
    <property type="protein sequence ID" value="CAB4923860.1"/>
    <property type="molecule type" value="Genomic_DNA"/>
</dbReference>
<evidence type="ECO:0000313" key="2">
    <source>
        <dbReference type="EMBL" id="CAB4742893.1"/>
    </source>
</evidence>
<dbReference type="EMBL" id="CAFABA010000014">
    <property type="protein sequence ID" value="CAB4818274.1"/>
    <property type="molecule type" value="Genomic_DNA"/>
</dbReference>
<dbReference type="Pfam" id="PF01381">
    <property type="entry name" value="HTH_3"/>
    <property type="match status" value="1"/>
</dbReference>
<gene>
    <name evidence="2" type="ORF">UFOPK2754_01302</name>
    <name evidence="3" type="ORF">UFOPK3139_00529</name>
    <name evidence="4" type="ORF">UFOPK3543_02245</name>
</gene>
<evidence type="ECO:0000259" key="1">
    <source>
        <dbReference type="PROSITE" id="PS50943"/>
    </source>
</evidence>
<organism evidence="3">
    <name type="scientific">freshwater metagenome</name>
    <dbReference type="NCBI Taxonomy" id="449393"/>
    <lineage>
        <taxon>unclassified sequences</taxon>
        <taxon>metagenomes</taxon>
        <taxon>ecological metagenomes</taxon>
    </lineage>
</organism>
<evidence type="ECO:0000313" key="3">
    <source>
        <dbReference type="EMBL" id="CAB4818274.1"/>
    </source>
</evidence>
<dbReference type="CDD" id="cd00093">
    <property type="entry name" value="HTH_XRE"/>
    <property type="match status" value="1"/>
</dbReference>
<accession>A0A6J6ZC63</accession>